<evidence type="ECO:0000256" key="1">
    <source>
        <dbReference type="SAM" id="MobiDB-lite"/>
    </source>
</evidence>
<dbReference type="Proteomes" id="UP000775547">
    <property type="component" value="Unassembled WGS sequence"/>
</dbReference>
<feature type="region of interest" description="Disordered" evidence="1">
    <location>
        <begin position="1"/>
        <end position="102"/>
    </location>
</feature>
<feature type="compositionally biased region" description="Pro residues" evidence="1">
    <location>
        <begin position="757"/>
        <end position="766"/>
    </location>
</feature>
<keyword evidence="3" id="KW-1185">Reference proteome</keyword>
<feature type="region of interest" description="Disordered" evidence="1">
    <location>
        <begin position="470"/>
        <end position="805"/>
    </location>
</feature>
<proteinExistence type="predicted"/>
<feature type="compositionally biased region" description="Low complexity" evidence="1">
    <location>
        <begin position="83"/>
        <end position="98"/>
    </location>
</feature>
<organism evidence="2 3">
    <name type="scientific">Asterophora parasitica</name>
    <dbReference type="NCBI Taxonomy" id="117018"/>
    <lineage>
        <taxon>Eukaryota</taxon>
        <taxon>Fungi</taxon>
        <taxon>Dikarya</taxon>
        <taxon>Basidiomycota</taxon>
        <taxon>Agaricomycotina</taxon>
        <taxon>Agaricomycetes</taxon>
        <taxon>Agaricomycetidae</taxon>
        <taxon>Agaricales</taxon>
        <taxon>Tricholomatineae</taxon>
        <taxon>Lyophyllaceae</taxon>
        <taxon>Asterophora</taxon>
    </lineage>
</organism>
<feature type="compositionally biased region" description="Low complexity" evidence="1">
    <location>
        <begin position="521"/>
        <end position="534"/>
    </location>
</feature>
<protein>
    <submittedName>
        <fullName evidence="2">Uncharacterized protein</fullName>
    </submittedName>
</protein>
<feature type="compositionally biased region" description="Low complexity" evidence="1">
    <location>
        <begin position="51"/>
        <end position="60"/>
    </location>
</feature>
<dbReference type="AlphaFoldDB" id="A0A9P7GET3"/>
<sequence length="862" mass="90151">MHPLDPLLIQSFPAPPSHIPATPTSPNPPPSLPPSAPLPPVPGPSRISGHESLLLLSTASRSRRSERLSLATDTSDPPRSFRASYASSPPHSPAATNPHQIAFSISEEGVLWDDVPPRRPAHHAANDSISSIDMRDILNATLDDDDNDAAPTPMPRPTPKPSRTLSLADPIDPHTIPPSPGPISRSFTFPTRKTLFQPARDTPSPDIGAIISNTPRPVLRSRKSSSASLAKRADSPPPPLPTSELPYVTRYGDSPFGDDARLDLRHHMDVEPDDDDDTRSWIDHDEYGKPIAVALPGRKHKKPNNVDRWTSLERQLEGTDGSESDSSLDLHTPLPHLMVRHGLLSPRSKLVASLHPLAGRDSVVSLASTTSTTTLAGKGLAKDSRDTLTRRTRHRDGRLLKGGIGLTTGLGWSDSEDEDAPSALTRRLSALNLSRRSSAASLGMLSRSTSHMSLGSAFKERDSTSTAYLSRSYSSRTLPDEDVPDPDEWGTQRRSKRGVPADSSKGAPMGDAAGKGKGRWSSHSLPSSKHTSSLAGGPPTAWDAKRSLGGGGGTASARTSVASSRSASSSLRDVGRRSGSIPEGEEGPATTGSSGSTTGSSSGLLLTPTDGDGYMDVDELGLGGGGVRVGGAQLKREKSLPPLPPALRRSPASLSKSTTTLPPTTTTTQKRGFGFAGGGDQRLRTASSSTMLRARASTDAVRATITPSSSLSTSAMNMKSTPAPTPRPLRLGAPSMPAPSSPLPSPSHLPGRDRPAVPVPGVPPPTSASGVAYRQRPVTPNSNNLSVNAYNGPGTGERPKPRTGTGMVYRNSAAGVRMRAPSTGASAALGLGAGAGVGGMGLVRPPPSARVRPTTPNRPIAL</sequence>
<reference evidence="2" key="1">
    <citation type="submission" date="2020-07" db="EMBL/GenBank/DDBJ databases">
        <authorList>
            <person name="Nieuwenhuis M."/>
            <person name="Van De Peppel L.J.J."/>
        </authorList>
    </citation>
    <scope>NUCLEOTIDE SEQUENCE</scope>
    <source>
        <strain evidence="2">AP01</strain>
        <tissue evidence="2">Mycelium</tissue>
    </source>
</reference>
<evidence type="ECO:0000313" key="2">
    <source>
        <dbReference type="EMBL" id="KAG5645862.1"/>
    </source>
</evidence>
<feature type="compositionally biased region" description="Low complexity" evidence="1">
    <location>
        <begin position="587"/>
        <end position="609"/>
    </location>
</feature>
<dbReference type="EMBL" id="JABCKV010000031">
    <property type="protein sequence ID" value="KAG5645862.1"/>
    <property type="molecule type" value="Genomic_DNA"/>
</dbReference>
<gene>
    <name evidence="2" type="ORF">DXG03_005204</name>
</gene>
<accession>A0A9P7GET3</accession>
<feature type="compositionally biased region" description="Polar residues" evidence="1">
    <location>
        <begin position="778"/>
        <end position="789"/>
    </location>
</feature>
<feature type="region of interest" description="Disordered" evidence="1">
    <location>
        <begin position="142"/>
        <end position="254"/>
    </location>
</feature>
<reference evidence="2" key="2">
    <citation type="submission" date="2021-10" db="EMBL/GenBank/DDBJ databases">
        <title>Phylogenomics reveals ancestral predisposition of the termite-cultivated fungus Termitomyces towards a domesticated lifestyle.</title>
        <authorList>
            <person name="Auxier B."/>
            <person name="Grum-Grzhimaylo A."/>
            <person name="Cardenas M.E."/>
            <person name="Lodge J.D."/>
            <person name="Laessoe T."/>
            <person name="Pedersen O."/>
            <person name="Smith M.E."/>
            <person name="Kuyper T.W."/>
            <person name="Franco-Molano E.A."/>
            <person name="Baroni T.J."/>
            <person name="Aanen D.K."/>
        </authorList>
    </citation>
    <scope>NUCLEOTIDE SEQUENCE</scope>
    <source>
        <strain evidence="2">AP01</strain>
        <tissue evidence="2">Mycelium</tissue>
    </source>
</reference>
<feature type="compositionally biased region" description="Low complexity" evidence="1">
    <location>
        <begin position="555"/>
        <end position="572"/>
    </location>
</feature>
<feature type="compositionally biased region" description="Low complexity" evidence="1">
    <location>
        <begin position="646"/>
        <end position="668"/>
    </location>
</feature>
<name>A0A9P7GET3_9AGAR</name>
<evidence type="ECO:0000313" key="3">
    <source>
        <dbReference type="Proteomes" id="UP000775547"/>
    </source>
</evidence>
<feature type="compositionally biased region" description="Polar residues" evidence="1">
    <location>
        <begin position="705"/>
        <end position="722"/>
    </location>
</feature>
<feature type="region of interest" description="Disordered" evidence="1">
    <location>
        <begin position="843"/>
        <end position="862"/>
    </location>
</feature>
<comment type="caution">
    <text evidence="2">The sequence shown here is derived from an EMBL/GenBank/DDBJ whole genome shotgun (WGS) entry which is preliminary data.</text>
</comment>
<dbReference type="OrthoDB" id="3064136at2759"/>
<feature type="compositionally biased region" description="Pro residues" evidence="1">
    <location>
        <begin position="13"/>
        <end position="43"/>
    </location>
</feature>
<feature type="compositionally biased region" description="Pro residues" evidence="1">
    <location>
        <begin position="736"/>
        <end position="747"/>
    </location>
</feature>